<dbReference type="AlphaFoldDB" id="A0A7J3MZA3"/>
<dbReference type="EMBL" id="DTAU01000044">
    <property type="protein sequence ID" value="HFQ78493.1"/>
    <property type="molecule type" value="Genomic_DNA"/>
</dbReference>
<evidence type="ECO:0000313" key="1">
    <source>
        <dbReference type="EMBL" id="HFQ78493.1"/>
    </source>
</evidence>
<gene>
    <name evidence="1" type="ORF">ENT99_02165</name>
    <name evidence="2" type="ORF">ENU64_05615</name>
</gene>
<evidence type="ECO:0000313" key="2">
    <source>
        <dbReference type="EMBL" id="HGT98888.1"/>
    </source>
</evidence>
<proteinExistence type="predicted"/>
<protein>
    <recommendedName>
        <fullName evidence="3">MoaD/ThiS family protein</fullName>
    </recommendedName>
</protein>
<evidence type="ECO:0008006" key="3">
    <source>
        <dbReference type="Google" id="ProtNLM"/>
    </source>
</evidence>
<comment type="caution">
    <text evidence="2">The sequence shown here is derived from an EMBL/GenBank/DDBJ whole genome shotgun (WGS) entry which is preliminary data.</text>
</comment>
<reference evidence="2" key="1">
    <citation type="journal article" date="2020" name="mSystems">
        <title>Genome- and Community-Level Interaction Insights into Carbon Utilization and Element Cycling Functions of Hydrothermarchaeota in Hydrothermal Sediment.</title>
        <authorList>
            <person name="Zhou Z."/>
            <person name="Liu Y."/>
            <person name="Xu W."/>
            <person name="Pan J."/>
            <person name="Luo Z.H."/>
            <person name="Li M."/>
        </authorList>
    </citation>
    <scope>NUCLEOTIDE SEQUENCE [LARGE SCALE GENOMIC DNA]</scope>
    <source>
        <strain evidence="1">SpSt-629</strain>
        <strain evidence="2">SpSt-688</strain>
    </source>
</reference>
<name>A0A7J3MZA3_9CREN</name>
<organism evidence="2">
    <name type="scientific">Ignisphaera aggregans</name>
    <dbReference type="NCBI Taxonomy" id="334771"/>
    <lineage>
        <taxon>Archaea</taxon>
        <taxon>Thermoproteota</taxon>
        <taxon>Thermoprotei</taxon>
        <taxon>Desulfurococcales</taxon>
        <taxon>Desulfurococcaceae</taxon>
        <taxon>Ignisphaera</taxon>
    </lineage>
</organism>
<dbReference type="EMBL" id="DTDH01000159">
    <property type="protein sequence ID" value="HGT98888.1"/>
    <property type="molecule type" value="Genomic_DNA"/>
</dbReference>
<sequence>MKCLAIKIVSFKNIGEKTLEICSESREVSTILNIIKKQIDIEMVQEELMVVCDNKQLYLDEEVPEECKVLMLFPLALGGTI</sequence>
<accession>A0A7J3MZA3</accession>